<sequence>MDRCCHLVAVWQSARSLQQRIFTVWALIVSVEGGKAEKRSDIYFRAEGATFEGGCGLSVRSPKSDSDSGTLSTTVRTMETVAESGGCPLSLTKITSLCLVASLSTNRRIVLISPVYKATLNSPGSVACSTW</sequence>
<dbReference type="AlphaFoldDB" id="A0A3P9MBE2"/>
<dbReference type="Proteomes" id="UP000265180">
    <property type="component" value="Chromosome 10"/>
</dbReference>
<organism evidence="1 2">
    <name type="scientific">Oryzias latipes</name>
    <name type="common">Japanese rice fish</name>
    <name type="synonym">Japanese killifish</name>
    <dbReference type="NCBI Taxonomy" id="8090"/>
    <lineage>
        <taxon>Eukaryota</taxon>
        <taxon>Metazoa</taxon>
        <taxon>Chordata</taxon>
        <taxon>Craniata</taxon>
        <taxon>Vertebrata</taxon>
        <taxon>Euteleostomi</taxon>
        <taxon>Actinopterygii</taxon>
        <taxon>Neopterygii</taxon>
        <taxon>Teleostei</taxon>
        <taxon>Neoteleostei</taxon>
        <taxon>Acanthomorphata</taxon>
        <taxon>Ovalentaria</taxon>
        <taxon>Atherinomorphae</taxon>
        <taxon>Beloniformes</taxon>
        <taxon>Adrianichthyidae</taxon>
        <taxon>Oryziinae</taxon>
        <taxon>Oryzias</taxon>
    </lineage>
</organism>
<reference evidence="1" key="4">
    <citation type="submission" date="2025-09" db="UniProtKB">
        <authorList>
            <consortium name="Ensembl"/>
        </authorList>
    </citation>
    <scope>IDENTIFICATION</scope>
    <source>
        <strain evidence="1">HNI</strain>
    </source>
</reference>
<reference key="1">
    <citation type="journal article" date="2007" name="Nature">
        <title>The medaka draft genome and insights into vertebrate genome evolution.</title>
        <authorList>
            <person name="Kasahara M."/>
            <person name="Naruse K."/>
            <person name="Sasaki S."/>
            <person name="Nakatani Y."/>
            <person name="Qu W."/>
            <person name="Ahsan B."/>
            <person name="Yamada T."/>
            <person name="Nagayasu Y."/>
            <person name="Doi K."/>
            <person name="Kasai Y."/>
            <person name="Jindo T."/>
            <person name="Kobayashi D."/>
            <person name="Shimada A."/>
            <person name="Toyoda A."/>
            <person name="Kuroki Y."/>
            <person name="Fujiyama A."/>
            <person name="Sasaki T."/>
            <person name="Shimizu A."/>
            <person name="Asakawa S."/>
            <person name="Shimizu N."/>
            <person name="Hashimoto S."/>
            <person name="Yang J."/>
            <person name="Lee Y."/>
            <person name="Matsushima K."/>
            <person name="Sugano S."/>
            <person name="Sakaizumi M."/>
            <person name="Narita T."/>
            <person name="Ohishi K."/>
            <person name="Haga S."/>
            <person name="Ohta F."/>
            <person name="Nomoto H."/>
            <person name="Nogata K."/>
            <person name="Morishita T."/>
            <person name="Endo T."/>
            <person name="Shin-I T."/>
            <person name="Takeda H."/>
            <person name="Morishita S."/>
            <person name="Kohara Y."/>
        </authorList>
    </citation>
    <scope>NUCLEOTIDE SEQUENCE [LARGE SCALE GENOMIC DNA]</scope>
    <source>
        <strain>Hd-rR</strain>
    </source>
</reference>
<protein>
    <submittedName>
        <fullName evidence="1">Uncharacterized protein</fullName>
    </submittedName>
</protein>
<proteinExistence type="predicted"/>
<reference evidence="1" key="3">
    <citation type="submission" date="2025-08" db="UniProtKB">
        <authorList>
            <consortium name="Ensembl"/>
        </authorList>
    </citation>
    <scope>IDENTIFICATION</scope>
    <source>
        <strain evidence="1">HNI</strain>
    </source>
</reference>
<accession>A0A3P9MBE2</accession>
<name>A0A3P9MBE2_ORYLA</name>
<evidence type="ECO:0000313" key="1">
    <source>
        <dbReference type="Ensembl" id="ENSORLP00020030160.1"/>
    </source>
</evidence>
<reference evidence="1 2" key="2">
    <citation type="submission" date="2017-04" db="EMBL/GenBank/DDBJ databases">
        <title>CpG methylation of centromeres and impact of large insertions on vertebrate speciation.</title>
        <authorList>
            <person name="Ichikawa K."/>
            <person name="Yoshimura J."/>
            <person name="Morishita S."/>
        </authorList>
    </citation>
    <scope>NUCLEOTIDE SEQUENCE</scope>
    <source>
        <strain evidence="1 2">HNI</strain>
    </source>
</reference>
<evidence type="ECO:0000313" key="2">
    <source>
        <dbReference type="Proteomes" id="UP000265180"/>
    </source>
</evidence>
<dbReference type="Ensembl" id="ENSORLT00020021015.1">
    <property type="protein sequence ID" value="ENSORLP00020030160.1"/>
    <property type="gene ID" value="ENSORLG00020014477.1"/>
</dbReference>